<evidence type="ECO:0000313" key="1">
    <source>
        <dbReference type="EMBL" id="MPC56253.1"/>
    </source>
</evidence>
<dbReference type="Proteomes" id="UP000324222">
    <property type="component" value="Unassembled WGS sequence"/>
</dbReference>
<comment type="caution">
    <text evidence="1">The sequence shown here is derived from an EMBL/GenBank/DDBJ whole genome shotgun (WGS) entry which is preliminary data.</text>
</comment>
<evidence type="ECO:0000313" key="2">
    <source>
        <dbReference type="Proteomes" id="UP000324222"/>
    </source>
</evidence>
<gene>
    <name evidence="1" type="ORF">E2C01_050206</name>
</gene>
<protein>
    <submittedName>
        <fullName evidence="1">Uncharacterized protein</fullName>
    </submittedName>
</protein>
<reference evidence="1 2" key="1">
    <citation type="submission" date="2019-05" db="EMBL/GenBank/DDBJ databases">
        <title>Another draft genome of Portunus trituberculatus and its Hox gene families provides insights of decapod evolution.</title>
        <authorList>
            <person name="Jeong J.-H."/>
            <person name="Song I."/>
            <person name="Kim S."/>
            <person name="Choi T."/>
            <person name="Kim D."/>
            <person name="Ryu S."/>
            <person name="Kim W."/>
        </authorList>
    </citation>
    <scope>NUCLEOTIDE SEQUENCE [LARGE SCALE GENOMIC DNA]</scope>
    <source>
        <tissue evidence="1">Muscle</tissue>
    </source>
</reference>
<dbReference type="AlphaFoldDB" id="A0A5B7GFW9"/>
<organism evidence="1 2">
    <name type="scientific">Portunus trituberculatus</name>
    <name type="common">Swimming crab</name>
    <name type="synonym">Neptunus trituberculatus</name>
    <dbReference type="NCBI Taxonomy" id="210409"/>
    <lineage>
        <taxon>Eukaryota</taxon>
        <taxon>Metazoa</taxon>
        <taxon>Ecdysozoa</taxon>
        <taxon>Arthropoda</taxon>
        <taxon>Crustacea</taxon>
        <taxon>Multicrustacea</taxon>
        <taxon>Malacostraca</taxon>
        <taxon>Eumalacostraca</taxon>
        <taxon>Eucarida</taxon>
        <taxon>Decapoda</taxon>
        <taxon>Pleocyemata</taxon>
        <taxon>Brachyura</taxon>
        <taxon>Eubrachyura</taxon>
        <taxon>Portunoidea</taxon>
        <taxon>Portunidae</taxon>
        <taxon>Portuninae</taxon>
        <taxon>Portunus</taxon>
    </lineage>
</organism>
<sequence>MLSIAARPQITIGFCISYQGSPRYAKLLLTLPSHPLDTVMGAGSSALYQLSGFEQRSKSKQT</sequence>
<proteinExistence type="predicted"/>
<name>A0A5B7GFW9_PORTR</name>
<keyword evidence="2" id="KW-1185">Reference proteome</keyword>
<dbReference type="EMBL" id="VSRR010013805">
    <property type="protein sequence ID" value="MPC56253.1"/>
    <property type="molecule type" value="Genomic_DNA"/>
</dbReference>
<accession>A0A5B7GFW9</accession>